<keyword evidence="9" id="KW-0472">Membrane</keyword>
<dbReference type="GO" id="GO:0006811">
    <property type="term" value="P:monoatomic ion transport"/>
    <property type="evidence" value="ECO:0007669"/>
    <property type="project" value="UniProtKB-KW"/>
</dbReference>
<evidence type="ECO:0000256" key="9">
    <source>
        <dbReference type="ARBA" id="ARBA00023136"/>
    </source>
</evidence>
<dbReference type="CDD" id="cd00342">
    <property type="entry name" value="gram_neg_porins"/>
    <property type="match status" value="1"/>
</dbReference>
<dbReference type="InterPro" id="IPR050298">
    <property type="entry name" value="Gram-neg_bact_OMP"/>
</dbReference>
<dbReference type="EMBL" id="CP014544">
    <property type="protein sequence ID" value="AMO68039.1"/>
    <property type="molecule type" value="Genomic_DNA"/>
</dbReference>
<dbReference type="AlphaFoldDB" id="A0A127M466"/>
<dbReference type="PANTHER" id="PTHR34501">
    <property type="entry name" value="PROTEIN YDDL-RELATED"/>
    <property type="match status" value="1"/>
</dbReference>
<evidence type="ECO:0000256" key="11">
    <source>
        <dbReference type="SAM" id="SignalP"/>
    </source>
</evidence>
<keyword evidence="4" id="KW-1134">Transmembrane beta strand</keyword>
<dbReference type="GO" id="GO:0046930">
    <property type="term" value="C:pore complex"/>
    <property type="evidence" value="ECO:0007669"/>
    <property type="project" value="UniProtKB-KW"/>
</dbReference>
<keyword evidence="7" id="KW-0406">Ion transport</keyword>
<dbReference type="InterPro" id="IPR023614">
    <property type="entry name" value="Porin_dom_sf"/>
</dbReference>
<feature type="chain" id="PRO_5007274993" description="Porin domain-containing protein" evidence="11">
    <location>
        <begin position="22"/>
        <end position="324"/>
    </location>
</feature>
<organism evidence="13 14">
    <name type="scientific">Zhongshania aliphaticivorans</name>
    <dbReference type="NCBI Taxonomy" id="1470434"/>
    <lineage>
        <taxon>Bacteria</taxon>
        <taxon>Pseudomonadati</taxon>
        <taxon>Pseudomonadota</taxon>
        <taxon>Gammaproteobacteria</taxon>
        <taxon>Cellvibrionales</taxon>
        <taxon>Spongiibacteraceae</taxon>
        <taxon>Zhongshania</taxon>
    </lineage>
</organism>
<reference evidence="13 14" key="1">
    <citation type="submission" date="2015-12" db="EMBL/GenBank/DDBJ databases">
        <authorList>
            <person name="Shamseldin A."/>
            <person name="Moawad H."/>
            <person name="Abd El-Rahim W.M."/>
            <person name="Sadowsky M.J."/>
        </authorList>
    </citation>
    <scope>NUCLEOTIDE SEQUENCE [LARGE SCALE GENOMIC DNA]</scope>
    <source>
        <strain evidence="13 14">SM2</strain>
    </source>
</reference>
<dbReference type="GO" id="GO:0009279">
    <property type="term" value="C:cell outer membrane"/>
    <property type="evidence" value="ECO:0007669"/>
    <property type="project" value="UniProtKB-SubCell"/>
</dbReference>
<comment type="subcellular location">
    <subcellularLocation>
        <location evidence="1">Cell outer membrane</location>
        <topology evidence="1">Multi-pass membrane protein</topology>
    </subcellularLocation>
</comment>
<dbReference type="STRING" id="1470434.AZF00_06845"/>
<dbReference type="Gene3D" id="2.40.160.10">
    <property type="entry name" value="Porin"/>
    <property type="match status" value="1"/>
</dbReference>
<name>A0A127M466_9GAMM</name>
<dbReference type="RefSeq" id="WP_008247249.1">
    <property type="nucleotide sequence ID" value="NZ_CP014544.1"/>
</dbReference>
<sequence>MKRLLLPASILLASGAQLAHADLSFYGKANVSYQQTDLESKDTEQWELNSNASRIGLKGSTPIDNTGLTVIYQAEYEIAVDTGTADSKSGNTFKQRNTFVGIQGDFGTLSAGQFDTATKLLGKEVDQFNDLVIGDIKNIMEGENRQKNIVQYSSPTVLGGLSFTAAVSPGENRDTNEDNAADGNVFSVQYQTKQFLFAVAHDTDIEDYDTTRAIFTTRLGPVDLGVLVQTAELAGEVDSQQEDSALISAAFNASDKWVLKAQYGVGETELVTGDQEKTQAALGADYKLSSALTVFAYAAQVENDTVGAISTTDSTAGAGIWFKF</sequence>
<protein>
    <recommendedName>
        <fullName evidence="12">Porin domain-containing protein</fullName>
    </recommendedName>
</protein>
<accession>A0A127M466</accession>
<evidence type="ECO:0000259" key="12">
    <source>
        <dbReference type="Pfam" id="PF13609"/>
    </source>
</evidence>
<keyword evidence="3" id="KW-0813">Transport</keyword>
<evidence type="ECO:0000256" key="4">
    <source>
        <dbReference type="ARBA" id="ARBA00022452"/>
    </source>
</evidence>
<feature type="domain" description="Porin" evidence="12">
    <location>
        <begin position="8"/>
        <end position="305"/>
    </location>
</feature>
<keyword evidence="6 11" id="KW-0732">Signal</keyword>
<dbReference type="KEGG" id="zal:AZF00_06845"/>
<keyword evidence="8" id="KW-0626">Porin</keyword>
<evidence type="ECO:0000256" key="10">
    <source>
        <dbReference type="ARBA" id="ARBA00023237"/>
    </source>
</evidence>
<dbReference type="Pfam" id="PF13609">
    <property type="entry name" value="Porin_4"/>
    <property type="match status" value="1"/>
</dbReference>
<evidence type="ECO:0000256" key="7">
    <source>
        <dbReference type="ARBA" id="ARBA00023065"/>
    </source>
</evidence>
<gene>
    <name evidence="13" type="ORF">AZF00_06845</name>
</gene>
<comment type="subunit">
    <text evidence="2">Homotrimer.</text>
</comment>
<dbReference type="Proteomes" id="UP000074119">
    <property type="component" value="Chromosome"/>
</dbReference>
<keyword evidence="5" id="KW-0812">Transmembrane</keyword>
<dbReference type="SUPFAM" id="SSF56935">
    <property type="entry name" value="Porins"/>
    <property type="match status" value="1"/>
</dbReference>
<dbReference type="InterPro" id="IPR033900">
    <property type="entry name" value="Gram_neg_porin_domain"/>
</dbReference>
<dbReference type="PANTHER" id="PTHR34501:SF9">
    <property type="entry name" value="MAJOR OUTER MEMBRANE PROTEIN P.IA"/>
    <property type="match status" value="1"/>
</dbReference>
<proteinExistence type="predicted"/>
<evidence type="ECO:0000313" key="13">
    <source>
        <dbReference type="EMBL" id="AMO68039.1"/>
    </source>
</evidence>
<evidence type="ECO:0000256" key="8">
    <source>
        <dbReference type="ARBA" id="ARBA00023114"/>
    </source>
</evidence>
<evidence type="ECO:0000256" key="6">
    <source>
        <dbReference type="ARBA" id="ARBA00022729"/>
    </source>
</evidence>
<evidence type="ECO:0000256" key="2">
    <source>
        <dbReference type="ARBA" id="ARBA00011233"/>
    </source>
</evidence>
<feature type="signal peptide" evidence="11">
    <location>
        <begin position="1"/>
        <end position="21"/>
    </location>
</feature>
<evidence type="ECO:0000256" key="3">
    <source>
        <dbReference type="ARBA" id="ARBA00022448"/>
    </source>
</evidence>
<dbReference type="GO" id="GO:0015288">
    <property type="term" value="F:porin activity"/>
    <property type="evidence" value="ECO:0007669"/>
    <property type="project" value="UniProtKB-KW"/>
</dbReference>
<evidence type="ECO:0000256" key="1">
    <source>
        <dbReference type="ARBA" id="ARBA00004571"/>
    </source>
</evidence>
<evidence type="ECO:0000313" key="14">
    <source>
        <dbReference type="Proteomes" id="UP000074119"/>
    </source>
</evidence>
<evidence type="ECO:0000256" key="5">
    <source>
        <dbReference type="ARBA" id="ARBA00022692"/>
    </source>
</evidence>
<keyword evidence="10" id="KW-0998">Cell outer membrane</keyword>